<evidence type="ECO:0000313" key="1">
    <source>
        <dbReference type="EMBL" id="QQP50334.1"/>
    </source>
</evidence>
<organism evidence="1 2">
    <name type="scientific">Caligus rogercresseyi</name>
    <name type="common">Sea louse</name>
    <dbReference type="NCBI Taxonomy" id="217165"/>
    <lineage>
        <taxon>Eukaryota</taxon>
        <taxon>Metazoa</taxon>
        <taxon>Ecdysozoa</taxon>
        <taxon>Arthropoda</taxon>
        <taxon>Crustacea</taxon>
        <taxon>Multicrustacea</taxon>
        <taxon>Hexanauplia</taxon>
        <taxon>Copepoda</taxon>
        <taxon>Siphonostomatoida</taxon>
        <taxon>Caligidae</taxon>
        <taxon>Caligus</taxon>
    </lineage>
</organism>
<proteinExistence type="predicted"/>
<dbReference type="AlphaFoldDB" id="A0A7T8K8S3"/>
<dbReference type="InterPro" id="IPR036397">
    <property type="entry name" value="RNaseH_sf"/>
</dbReference>
<accession>A0A7T8K8S3</accession>
<protein>
    <submittedName>
        <fullName evidence="1">LOC100197594</fullName>
    </submittedName>
</protein>
<gene>
    <name evidence="1" type="ORF">FKW44_011310</name>
</gene>
<dbReference type="GO" id="GO:0003676">
    <property type="term" value="F:nucleic acid binding"/>
    <property type="evidence" value="ECO:0007669"/>
    <property type="project" value="InterPro"/>
</dbReference>
<dbReference type="OrthoDB" id="7951431at2759"/>
<dbReference type="Gene3D" id="3.30.420.10">
    <property type="entry name" value="Ribonuclease H-like superfamily/Ribonuclease H"/>
    <property type="match status" value="1"/>
</dbReference>
<dbReference type="Proteomes" id="UP000595437">
    <property type="component" value="Chromosome 7"/>
</dbReference>
<evidence type="ECO:0000313" key="2">
    <source>
        <dbReference type="Proteomes" id="UP000595437"/>
    </source>
</evidence>
<name>A0A7T8K8S3_CALRO</name>
<dbReference type="EMBL" id="CP045896">
    <property type="protein sequence ID" value="QQP50334.1"/>
    <property type="molecule type" value="Genomic_DNA"/>
</dbReference>
<sequence>MKVLRCHVLPWLKANYPSGHYVWTQNGAPSHTSKLAQDFAQGILPISGLQTTGHP</sequence>
<reference evidence="2" key="1">
    <citation type="submission" date="2021-01" db="EMBL/GenBank/DDBJ databases">
        <title>Caligus Genome Assembly.</title>
        <authorList>
            <person name="Gallardo-Escarate C."/>
        </authorList>
    </citation>
    <scope>NUCLEOTIDE SEQUENCE [LARGE SCALE GENOMIC DNA]</scope>
</reference>
<keyword evidence="2" id="KW-1185">Reference proteome</keyword>